<dbReference type="InterPro" id="IPR030457">
    <property type="entry name" value="ELO_CS"/>
</dbReference>
<evidence type="ECO:0000256" key="2">
    <source>
        <dbReference type="ARBA" id="ARBA00022516"/>
    </source>
</evidence>
<feature type="transmembrane region" description="Helical" evidence="10">
    <location>
        <begin position="240"/>
        <end position="257"/>
    </location>
</feature>
<feature type="transmembrane region" description="Helical" evidence="10">
    <location>
        <begin position="126"/>
        <end position="144"/>
    </location>
</feature>
<evidence type="ECO:0000256" key="1">
    <source>
        <dbReference type="ARBA" id="ARBA00004141"/>
    </source>
</evidence>
<dbReference type="InterPro" id="IPR002076">
    <property type="entry name" value="ELO_fam"/>
</dbReference>
<dbReference type="PROSITE" id="PS01188">
    <property type="entry name" value="ELO"/>
    <property type="match status" value="1"/>
</dbReference>
<keyword evidence="7 10" id="KW-0443">Lipid metabolism</keyword>
<dbReference type="Proteomes" id="UP000837857">
    <property type="component" value="Chromosome 3"/>
</dbReference>
<gene>
    <name evidence="11" type="ORF">IPOD504_LOCUS12679</name>
</gene>
<evidence type="ECO:0000313" key="12">
    <source>
        <dbReference type="Proteomes" id="UP000837857"/>
    </source>
</evidence>
<comment type="subcellular location">
    <subcellularLocation>
        <location evidence="1">Membrane</location>
        <topology evidence="1">Multi-pass membrane protein</topology>
    </subcellularLocation>
</comment>
<keyword evidence="3 10" id="KW-0808">Transferase</keyword>
<accession>A0ABN8IRD0</accession>
<evidence type="ECO:0000256" key="7">
    <source>
        <dbReference type="ARBA" id="ARBA00023098"/>
    </source>
</evidence>
<name>A0ABN8IRD0_9NEOP</name>
<feature type="transmembrane region" description="Helical" evidence="10">
    <location>
        <begin position="156"/>
        <end position="176"/>
    </location>
</feature>
<dbReference type="PANTHER" id="PTHR11157">
    <property type="entry name" value="FATTY ACID ACYL TRANSFERASE-RELATED"/>
    <property type="match status" value="1"/>
</dbReference>
<evidence type="ECO:0000256" key="4">
    <source>
        <dbReference type="ARBA" id="ARBA00022692"/>
    </source>
</evidence>
<evidence type="ECO:0000256" key="8">
    <source>
        <dbReference type="ARBA" id="ARBA00023136"/>
    </source>
</evidence>
<keyword evidence="12" id="KW-1185">Reference proteome</keyword>
<dbReference type="Pfam" id="PF01151">
    <property type="entry name" value="ELO"/>
    <property type="match status" value="1"/>
</dbReference>
<dbReference type="EC" id="2.3.1.199" evidence="10"/>
<comment type="similarity">
    <text evidence="10">Belongs to the ELO family.</text>
</comment>
<sequence>MFVRFRIYGSGQHLANVGVHKFGEAVCTPVLRRAVICRSKEQRAAGAARSTCVFEFWTLCTRRVHAVSTHNDSQTTRGIDKAENESKMTTTIVNSTQTVLKDTYDYYLWTLSLSDSRTKGWPLVDSPLPTVFYTIMYLFIVWAGPKLMRHRQPFKLTWLLVPYNLAMAALNFYIALRLLTASFRLRYSYICEPCRQKYDPDELQIADAVWWYYFSKLLEFCDTFFFILRKKDEQLTFLHVYHHSTMFSFWWIGIKWVPSGSTFLPAMVNSGIHVLMYTYYGLSVFGPSVSKYLWWKKYLTILQLIQFTCALILGVNGIRTGCEFPLWMHYVLIIYMISFIVLFGNFYMKAYIAKTQERIFAQAAKCFRNLPALIA</sequence>
<keyword evidence="9 10" id="KW-0275">Fatty acid biosynthesis</keyword>
<keyword evidence="2 10" id="KW-0444">Lipid biosynthesis</keyword>
<dbReference type="EMBL" id="OW152815">
    <property type="protein sequence ID" value="CAH2063795.1"/>
    <property type="molecule type" value="Genomic_DNA"/>
</dbReference>
<keyword evidence="4 10" id="KW-0812">Transmembrane</keyword>
<evidence type="ECO:0000313" key="11">
    <source>
        <dbReference type="EMBL" id="CAH2063795.1"/>
    </source>
</evidence>
<keyword evidence="5 10" id="KW-0276">Fatty acid metabolism</keyword>
<evidence type="ECO:0000256" key="6">
    <source>
        <dbReference type="ARBA" id="ARBA00022989"/>
    </source>
</evidence>
<proteinExistence type="inferred from homology"/>
<protein>
    <recommendedName>
        <fullName evidence="10">Elongation of very long chain fatty acids protein</fullName>
        <ecNumber evidence="10">2.3.1.199</ecNumber>
    </recommendedName>
    <alternativeName>
        <fullName evidence="10">Very-long-chain 3-oxoacyl-CoA synthase</fullName>
    </alternativeName>
</protein>
<evidence type="ECO:0000256" key="9">
    <source>
        <dbReference type="ARBA" id="ARBA00023160"/>
    </source>
</evidence>
<evidence type="ECO:0000256" key="5">
    <source>
        <dbReference type="ARBA" id="ARBA00022832"/>
    </source>
</evidence>
<evidence type="ECO:0000256" key="3">
    <source>
        <dbReference type="ARBA" id="ARBA00022679"/>
    </source>
</evidence>
<feature type="transmembrane region" description="Helical" evidence="10">
    <location>
        <begin position="298"/>
        <end position="315"/>
    </location>
</feature>
<feature type="non-terminal residue" evidence="11">
    <location>
        <position position="375"/>
    </location>
</feature>
<keyword evidence="8 10" id="KW-0472">Membrane</keyword>
<comment type="catalytic activity">
    <reaction evidence="10">
        <text>a very-long-chain acyl-CoA + malonyl-CoA + H(+) = a very-long-chain 3-oxoacyl-CoA + CO2 + CoA</text>
        <dbReference type="Rhea" id="RHEA:32727"/>
        <dbReference type="ChEBI" id="CHEBI:15378"/>
        <dbReference type="ChEBI" id="CHEBI:16526"/>
        <dbReference type="ChEBI" id="CHEBI:57287"/>
        <dbReference type="ChEBI" id="CHEBI:57384"/>
        <dbReference type="ChEBI" id="CHEBI:90725"/>
        <dbReference type="ChEBI" id="CHEBI:90736"/>
        <dbReference type="EC" id="2.3.1.199"/>
    </reaction>
</comment>
<dbReference type="PANTHER" id="PTHR11157:SF12">
    <property type="entry name" value="ELONGATION OF VERY LONG CHAIN FATTY ACIDS PROTEIN 4"/>
    <property type="match status" value="1"/>
</dbReference>
<evidence type="ECO:0000256" key="10">
    <source>
        <dbReference type="RuleBase" id="RU361115"/>
    </source>
</evidence>
<keyword evidence="6 10" id="KW-1133">Transmembrane helix</keyword>
<organism evidence="11 12">
    <name type="scientific">Iphiclides podalirius</name>
    <name type="common">scarce swallowtail</name>
    <dbReference type="NCBI Taxonomy" id="110791"/>
    <lineage>
        <taxon>Eukaryota</taxon>
        <taxon>Metazoa</taxon>
        <taxon>Ecdysozoa</taxon>
        <taxon>Arthropoda</taxon>
        <taxon>Hexapoda</taxon>
        <taxon>Insecta</taxon>
        <taxon>Pterygota</taxon>
        <taxon>Neoptera</taxon>
        <taxon>Endopterygota</taxon>
        <taxon>Lepidoptera</taxon>
        <taxon>Glossata</taxon>
        <taxon>Ditrysia</taxon>
        <taxon>Papilionoidea</taxon>
        <taxon>Papilionidae</taxon>
        <taxon>Papilioninae</taxon>
        <taxon>Iphiclides</taxon>
    </lineage>
</organism>
<feature type="transmembrane region" description="Helical" evidence="10">
    <location>
        <begin position="263"/>
        <end position="286"/>
    </location>
</feature>
<feature type="transmembrane region" description="Helical" evidence="10">
    <location>
        <begin position="210"/>
        <end position="228"/>
    </location>
</feature>
<feature type="transmembrane region" description="Helical" evidence="10">
    <location>
        <begin position="327"/>
        <end position="348"/>
    </location>
</feature>
<reference evidence="11" key="1">
    <citation type="submission" date="2022-03" db="EMBL/GenBank/DDBJ databases">
        <authorList>
            <person name="Martin H S."/>
        </authorList>
    </citation>
    <scope>NUCLEOTIDE SEQUENCE</scope>
</reference>